<sequence>MPLNLISAIPANSDAMCAGLQRGQAIATDGDYFGYWFSHRRA</sequence>
<accession>A0ABU9M4Y3</accession>
<keyword evidence="2" id="KW-1185">Reference proteome</keyword>
<organism evidence="1 2">
    <name type="scientific">Stutzerimonas chloritidismutans</name>
    <name type="common">Pseudomonas chloritidismutans</name>
    <dbReference type="NCBI Taxonomy" id="203192"/>
    <lineage>
        <taxon>Bacteria</taxon>
        <taxon>Pseudomonadati</taxon>
        <taxon>Pseudomonadota</taxon>
        <taxon>Gammaproteobacteria</taxon>
        <taxon>Pseudomonadales</taxon>
        <taxon>Pseudomonadaceae</taxon>
        <taxon>Stutzerimonas</taxon>
    </lineage>
</organism>
<comment type="caution">
    <text evidence="1">The sequence shown here is derived from an EMBL/GenBank/DDBJ whole genome shotgun (WGS) entry which is preliminary data.</text>
</comment>
<dbReference type="EMBL" id="JBCFXD010000003">
    <property type="protein sequence ID" value="MEL7558699.1"/>
    <property type="molecule type" value="Genomic_DNA"/>
</dbReference>
<protein>
    <submittedName>
        <fullName evidence="1">Uncharacterized protein</fullName>
    </submittedName>
</protein>
<evidence type="ECO:0000313" key="2">
    <source>
        <dbReference type="Proteomes" id="UP001467669"/>
    </source>
</evidence>
<proteinExistence type="predicted"/>
<name>A0ABU9M4Y3_STUCH</name>
<evidence type="ECO:0000313" key="1">
    <source>
        <dbReference type="EMBL" id="MEL7558699.1"/>
    </source>
</evidence>
<dbReference type="RefSeq" id="WP_342405857.1">
    <property type="nucleotide sequence ID" value="NZ_JBCFXD010000003.1"/>
</dbReference>
<dbReference type="Proteomes" id="UP001467669">
    <property type="component" value="Unassembled WGS sequence"/>
</dbReference>
<gene>
    <name evidence="1" type="ORF">AAGW23_07590</name>
</gene>
<reference evidence="1 2" key="1">
    <citation type="submission" date="2024-04" db="EMBL/GenBank/DDBJ databases">
        <title>Draft Genome Sequence of Isolates Cultured from Underwater Hawaii Seamounts in the North Pacific Ocean.</title>
        <authorList>
            <person name="Sharma I."/>
            <person name="Darden B."/>
            <person name="Creggett J."/>
            <person name="Taylor S."/>
            <person name="Grant M.P."/>
            <person name="Scott J."/>
            <person name="Attles S."/>
            <person name="Walker S."/>
            <person name="Johnson G."/>
            <person name="St. Cloud C."/>
        </authorList>
    </citation>
    <scope>NUCLEOTIDE SEQUENCE [LARGE SCALE GENOMIC DNA]</scope>
    <source>
        <strain evidence="1 2">03GJ23</strain>
    </source>
</reference>